<evidence type="ECO:0000256" key="1">
    <source>
        <dbReference type="ARBA" id="ARBA00023284"/>
    </source>
</evidence>
<dbReference type="AlphaFoldDB" id="A0AAD2FBE5"/>
<feature type="chain" id="PRO_5042047984" description="Selenoprotein W" evidence="3">
    <location>
        <begin position="18"/>
        <end position="279"/>
    </location>
</feature>
<accession>A0AAD2FBE5</accession>
<evidence type="ECO:0000313" key="5">
    <source>
        <dbReference type="Proteomes" id="UP001295423"/>
    </source>
</evidence>
<gene>
    <name evidence="4" type="ORF">CYCCA115_LOCUS919</name>
</gene>
<dbReference type="InterPro" id="IPR011893">
    <property type="entry name" value="Selenoprotein_Rdx-typ"/>
</dbReference>
<comment type="caution">
    <text evidence="4">The sequence shown here is derived from an EMBL/GenBank/DDBJ whole genome shotgun (WGS) entry which is preliminary data.</text>
</comment>
<dbReference type="NCBIfam" id="TIGR02174">
    <property type="entry name" value="CXXU_selWTH"/>
    <property type="match status" value="2"/>
</dbReference>
<keyword evidence="5" id="KW-1185">Reference proteome</keyword>
<feature type="region of interest" description="Disordered" evidence="2">
    <location>
        <begin position="133"/>
        <end position="154"/>
    </location>
</feature>
<dbReference type="Pfam" id="PF10262">
    <property type="entry name" value="Rdx"/>
    <property type="match status" value="2"/>
</dbReference>
<reference evidence="4" key="1">
    <citation type="submission" date="2023-08" db="EMBL/GenBank/DDBJ databases">
        <authorList>
            <person name="Audoor S."/>
            <person name="Bilcke G."/>
        </authorList>
    </citation>
    <scope>NUCLEOTIDE SEQUENCE</scope>
</reference>
<protein>
    <recommendedName>
        <fullName evidence="6">Selenoprotein W</fullName>
    </recommendedName>
</protein>
<dbReference type="Proteomes" id="UP001295423">
    <property type="component" value="Unassembled WGS sequence"/>
</dbReference>
<name>A0AAD2FBE5_9STRA</name>
<feature type="signal peptide" evidence="3">
    <location>
        <begin position="1"/>
        <end position="17"/>
    </location>
</feature>
<evidence type="ECO:0000313" key="4">
    <source>
        <dbReference type="EMBL" id="CAJ1921204.1"/>
    </source>
</evidence>
<evidence type="ECO:0000256" key="3">
    <source>
        <dbReference type="SAM" id="SignalP"/>
    </source>
</evidence>
<dbReference type="PANTHER" id="PTHR36417">
    <property type="entry name" value="SELENOPROTEIN DOMAIN PROTEIN (AFU_ORTHOLOGUE AFUA_1G05220)"/>
    <property type="match status" value="1"/>
</dbReference>
<dbReference type="EMBL" id="CAKOGP040000002">
    <property type="protein sequence ID" value="CAJ1921204.1"/>
    <property type="molecule type" value="Genomic_DNA"/>
</dbReference>
<sequence length="279" mass="31155">MKLLLFVCSLLLGRVSPFQTTPAHFALPKKHSTTLLHTANDDAETTSQRISIEYCTGCRWMLRAFWNAQELLSTFEKDLDSITIVPSSSKGIFVVRLNGESLVWDRKENDGFPSPKELKQVVRDLVKPDKFLGHSDTEERQSSDSENGDSVVDTSTAVESTPVYVADESPSITITYCTGCKWLLRAAYYGQELLTTFDTEIKSVTLVPSKAVKGGEFSVHLDGNLLFDRKTDGGFPETKELKQMIRDVVSPSKDLGHSDVEEEVSDEDSAEQRRFFGVD</sequence>
<feature type="region of interest" description="Disordered" evidence="2">
    <location>
        <begin position="250"/>
        <end position="279"/>
    </location>
</feature>
<dbReference type="InterPro" id="IPR036249">
    <property type="entry name" value="Thioredoxin-like_sf"/>
</dbReference>
<feature type="compositionally biased region" description="Basic and acidic residues" evidence="2">
    <location>
        <begin position="270"/>
        <end position="279"/>
    </location>
</feature>
<evidence type="ECO:0008006" key="6">
    <source>
        <dbReference type="Google" id="ProtNLM"/>
    </source>
</evidence>
<feature type="compositionally biased region" description="Basic and acidic residues" evidence="2">
    <location>
        <begin position="133"/>
        <end position="143"/>
    </location>
</feature>
<dbReference type="SUPFAM" id="SSF52833">
    <property type="entry name" value="Thioredoxin-like"/>
    <property type="match status" value="2"/>
</dbReference>
<dbReference type="PANTHER" id="PTHR36417:SF2">
    <property type="entry name" value="SELENOPROTEIN DOMAIN PROTEIN (AFU_ORTHOLOGUE AFUA_1G05220)"/>
    <property type="match status" value="1"/>
</dbReference>
<keyword evidence="3" id="KW-0732">Signal</keyword>
<evidence type="ECO:0000256" key="2">
    <source>
        <dbReference type="SAM" id="MobiDB-lite"/>
    </source>
</evidence>
<dbReference type="Gene3D" id="3.40.30.10">
    <property type="entry name" value="Glutaredoxin"/>
    <property type="match status" value="2"/>
</dbReference>
<keyword evidence="1" id="KW-0676">Redox-active center</keyword>
<feature type="compositionally biased region" description="Acidic residues" evidence="2">
    <location>
        <begin position="260"/>
        <end position="269"/>
    </location>
</feature>
<organism evidence="4 5">
    <name type="scientific">Cylindrotheca closterium</name>
    <dbReference type="NCBI Taxonomy" id="2856"/>
    <lineage>
        <taxon>Eukaryota</taxon>
        <taxon>Sar</taxon>
        <taxon>Stramenopiles</taxon>
        <taxon>Ochrophyta</taxon>
        <taxon>Bacillariophyta</taxon>
        <taxon>Bacillariophyceae</taxon>
        <taxon>Bacillariophycidae</taxon>
        <taxon>Bacillariales</taxon>
        <taxon>Bacillariaceae</taxon>
        <taxon>Cylindrotheca</taxon>
    </lineage>
</organism>
<proteinExistence type="predicted"/>